<dbReference type="PIRSF" id="PIRSF005572">
    <property type="entry name" value="NifS"/>
    <property type="match status" value="1"/>
</dbReference>
<dbReference type="InterPro" id="IPR010970">
    <property type="entry name" value="Cys_dSase_SufS"/>
</dbReference>
<dbReference type="PANTHER" id="PTHR43586:SF8">
    <property type="entry name" value="CYSTEINE DESULFURASE 1, CHLOROPLASTIC"/>
    <property type="match status" value="1"/>
</dbReference>
<dbReference type="Proteomes" id="UP000838672">
    <property type="component" value="Unassembled WGS sequence"/>
</dbReference>
<evidence type="ECO:0000259" key="9">
    <source>
        <dbReference type="Pfam" id="PF00266"/>
    </source>
</evidence>
<evidence type="ECO:0000256" key="2">
    <source>
        <dbReference type="ARBA" id="ARBA00002824"/>
    </source>
</evidence>
<reference evidence="10" key="1">
    <citation type="submission" date="2021-11" db="EMBL/GenBank/DDBJ databases">
        <authorList>
            <person name="Rodrigo-Torres L."/>
            <person name="Arahal R. D."/>
            <person name="Lucena T."/>
        </authorList>
    </citation>
    <scope>NUCLEOTIDE SEQUENCE</scope>
    <source>
        <strain evidence="10">CECT 7929</strain>
    </source>
</reference>
<comment type="function">
    <text evidence="2">Catalyzes the removal of elemental sulfur and selenium atoms from L-cysteine, L-cystine, L-selenocysteine, and L-selenocystine to produce L-alanine.</text>
</comment>
<dbReference type="Pfam" id="PF00266">
    <property type="entry name" value="Aminotran_5"/>
    <property type="match status" value="1"/>
</dbReference>
<dbReference type="EC" id="2.8.1.7" evidence="4"/>
<comment type="similarity">
    <text evidence="3">Belongs to the class-V pyridoxal-phosphate-dependent aminotransferase family. Csd subfamily.</text>
</comment>
<evidence type="ECO:0000256" key="1">
    <source>
        <dbReference type="ARBA" id="ARBA00001933"/>
    </source>
</evidence>
<comment type="cofactor">
    <cofactor evidence="1">
        <name>pyridoxal 5'-phosphate</name>
        <dbReference type="ChEBI" id="CHEBI:597326"/>
    </cofactor>
</comment>
<evidence type="ECO:0000313" key="10">
    <source>
        <dbReference type="EMBL" id="CAH0534260.1"/>
    </source>
</evidence>
<keyword evidence="7" id="KW-0663">Pyridoxal phosphate</keyword>
<evidence type="ECO:0000256" key="4">
    <source>
        <dbReference type="ARBA" id="ARBA00012239"/>
    </source>
</evidence>
<evidence type="ECO:0000313" key="11">
    <source>
        <dbReference type="Proteomes" id="UP000838672"/>
    </source>
</evidence>
<dbReference type="PANTHER" id="PTHR43586">
    <property type="entry name" value="CYSTEINE DESULFURASE"/>
    <property type="match status" value="1"/>
</dbReference>
<comment type="caution">
    <text evidence="10">The sequence shown here is derived from an EMBL/GenBank/DDBJ whole genome shotgun (WGS) entry which is preliminary data.</text>
</comment>
<dbReference type="GO" id="GO:0031071">
    <property type="term" value="F:cysteine desulfurase activity"/>
    <property type="evidence" value="ECO:0007669"/>
    <property type="project" value="UniProtKB-EC"/>
</dbReference>
<feature type="domain" description="Aminotransferase class V" evidence="9">
    <location>
        <begin position="23"/>
        <end position="395"/>
    </location>
</feature>
<accession>A0ABM8ZVD0</accession>
<dbReference type="InterPro" id="IPR015424">
    <property type="entry name" value="PyrdxlP-dep_Trfase"/>
</dbReference>
<dbReference type="InterPro" id="IPR015421">
    <property type="entry name" value="PyrdxlP-dep_Trfase_major"/>
</dbReference>
<dbReference type="InterPro" id="IPR000192">
    <property type="entry name" value="Aminotrans_V_dom"/>
</dbReference>
<gene>
    <name evidence="10" type="primary">csdA</name>
    <name evidence="10" type="ORF">VST7929_02176</name>
</gene>
<dbReference type="InterPro" id="IPR016454">
    <property type="entry name" value="Cysteine_dSase"/>
</dbReference>
<protein>
    <recommendedName>
        <fullName evidence="5">Probable cysteine desulfurase</fullName>
        <ecNumber evidence="4">2.8.1.7</ecNumber>
    </recommendedName>
</protein>
<evidence type="ECO:0000256" key="7">
    <source>
        <dbReference type="ARBA" id="ARBA00022898"/>
    </source>
</evidence>
<dbReference type="CDD" id="cd06453">
    <property type="entry name" value="SufS_like"/>
    <property type="match status" value="1"/>
</dbReference>
<dbReference type="InterPro" id="IPR015422">
    <property type="entry name" value="PyrdxlP-dep_Trfase_small"/>
</dbReference>
<sequence>MTSFDIDAIRRQFPALCSNTAPVYLDSAATTQKPSAVIGALTAHYQGQTANVHRGLHQSSLQASNRFESARHTLAQFIHASCDQEIIWTRGATEALNLVAQSYGRHVLQTHDVILVSEMEHHANIVPWQLVAQQTGARVEKIPMLQDGRLDLTAYQQLLTQHSVKIVAVTQMSNVTGCINPIEKIAALAHQAGAVIVVDGAQAVAHLAIDVQALDADFYVFSGHKIYGPEGIGILYGKLPLLEQMPPWHGGGKMVTRVSFEGTQFTGVPAKFEAGTPNIGAAIALAAAVDWLEDLDRTQAEAHIHNLVERTKQAIEQNPALSDLRIVAPQPHSPLLSITMDGVHHSDLATLLDQQQIAVRSGHHCAHPLMDALNLSGTVRISFALYNNQHDVDRLLTALAKACDML</sequence>
<evidence type="ECO:0000256" key="8">
    <source>
        <dbReference type="ARBA" id="ARBA00050776"/>
    </source>
</evidence>
<dbReference type="RefSeq" id="WP_237466691.1">
    <property type="nucleotide sequence ID" value="NZ_CAKLDI010000001.1"/>
</dbReference>
<dbReference type="NCBIfam" id="TIGR01979">
    <property type="entry name" value="sufS"/>
    <property type="match status" value="1"/>
</dbReference>
<comment type="catalytic activity">
    <reaction evidence="8">
        <text>(sulfur carrier)-H + L-cysteine = (sulfur carrier)-SH + L-alanine</text>
        <dbReference type="Rhea" id="RHEA:43892"/>
        <dbReference type="Rhea" id="RHEA-COMP:14737"/>
        <dbReference type="Rhea" id="RHEA-COMP:14739"/>
        <dbReference type="ChEBI" id="CHEBI:29917"/>
        <dbReference type="ChEBI" id="CHEBI:35235"/>
        <dbReference type="ChEBI" id="CHEBI:57972"/>
        <dbReference type="ChEBI" id="CHEBI:64428"/>
        <dbReference type="EC" id="2.8.1.7"/>
    </reaction>
</comment>
<evidence type="ECO:0000256" key="6">
    <source>
        <dbReference type="ARBA" id="ARBA00022679"/>
    </source>
</evidence>
<dbReference type="NCBIfam" id="TIGR03392">
    <property type="entry name" value="FeS_syn_CsdA"/>
    <property type="match status" value="1"/>
</dbReference>
<proteinExistence type="inferred from homology"/>
<dbReference type="Gene3D" id="3.40.640.10">
    <property type="entry name" value="Type I PLP-dependent aspartate aminotransferase-like (Major domain)"/>
    <property type="match status" value="1"/>
</dbReference>
<name>A0ABM8ZVD0_9VIBR</name>
<keyword evidence="6 10" id="KW-0808">Transferase</keyword>
<dbReference type="EMBL" id="CAKLDI010000001">
    <property type="protein sequence ID" value="CAH0534260.1"/>
    <property type="molecule type" value="Genomic_DNA"/>
</dbReference>
<dbReference type="InterPro" id="IPR022471">
    <property type="entry name" value="Cys_desulphurase_CdsA"/>
</dbReference>
<dbReference type="Gene3D" id="3.90.1150.10">
    <property type="entry name" value="Aspartate Aminotransferase, domain 1"/>
    <property type="match status" value="1"/>
</dbReference>
<evidence type="ECO:0000256" key="3">
    <source>
        <dbReference type="ARBA" id="ARBA00010447"/>
    </source>
</evidence>
<keyword evidence="11" id="KW-1185">Reference proteome</keyword>
<organism evidence="10 11">
    <name type="scientific">Vibrio stylophorae</name>
    <dbReference type="NCBI Taxonomy" id="659351"/>
    <lineage>
        <taxon>Bacteria</taxon>
        <taxon>Pseudomonadati</taxon>
        <taxon>Pseudomonadota</taxon>
        <taxon>Gammaproteobacteria</taxon>
        <taxon>Vibrionales</taxon>
        <taxon>Vibrionaceae</taxon>
        <taxon>Vibrio</taxon>
    </lineage>
</organism>
<dbReference type="SUPFAM" id="SSF53383">
    <property type="entry name" value="PLP-dependent transferases"/>
    <property type="match status" value="1"/>
</dbReference>
<evidence type="ECO:0000256" key="5">
    <source>
        <dbReference type="ARBA" id="ARBA00021850"/>
    </source>
</evidence>